<evidence type="ECO:0000256" key="1">
    <source>
        <dbReference type="SAM" id="SignalP"/>
    </source>
</evidence>
<dbReference type="Gene3D" id="3.30.40.10">
    <property type="entry name" value="Zinc/RING finger domain, C3HC4 (zinc finger)"/>
    <property type="match status" value="1"/>
</dbReference>
<feature type="signal peptide" evidence="1">
    <location>
        <begin position="1"/>
        <end position="22"/>
    </location>
</feature>
<organism evidence="2 3">
    <name type="scientific">Plakobranchus ocellatus</name>
    <dbReference type="NCBI Taxonomy" id="259542"/>
    <lineage>
        <taxon>Eukaryota</taxon>
        <taxon>Metazoa</taxon>
        <taxon>Spiralia</taxon>
        <taxon>Lophotrochozoa</taxon>
        <taxon>Mollusca</taxon>
        <taxon>Gastropoda</taxon>
        <taxon>Heterobranchia</taxon>
        <taxon>Euthyneura</taxon>
        <taxon>Panpulmonata</taxon>
        <taxon>Sacoglossa</taxon>
        <taxon>Placobranchoidea</taxon>
        <taxon>Plakobranchidae</taxon>
        <taxon>Plakobranchus</taxon>
    </lineage>
</organism>
<sequence length="121" mass="13694">MQRQEFLPWMILSLCLMEIASAHVRHAWTAAMPASAFVMQMIQATAMRLVGRDKLKADSLYGYGGNRTTRFEPLDCGHVLETEFVDQWMITKLGTEDSSDQTVIGLKTCPLCKAPIRKCQR</sequence>
<evidence type="ECO:0000313" key="2">
    <source>
        <dbReference type="EMBL" id="GFO03750.1"/>
    </source>
</evidence>
<dbReference type="AlphaFoldDB" id="A0AAV4AAC2"/>
<comment type="caution">
    <text evidence="2">The sequence shown here is derived from an EMBL/GenBank/DDBJ whole genome shotgun (WGS) entry which is preliminary data.</text>
</comment>
<dbReference type="InterPro" id="IPR013083">
    <property type="entry name" value="Znf_RING/FYVE/PHD"/>
</dbReference>
<accession>A0AAV4AAC2</accession>
<name>A0AAV4AAC2_9GAST</name>
<proteinExistence type="predicted"/>
<reference evidence="2 3" key="1">
    <citation type="journal article" date="2021" name="Elife">
        <title>Chloroplast acquisition without the gene transfer in kleptoplastic sea slugs, Plakobranchus ocellatus.</title>
        <authorList>
            <person name="Maeda T."/>
            <person name="Takahashi S."/>
            <person name="Yoshida T."/>
            <person name="Shimamura S."/>
            <person name="Takaki Y."/>
            <person name="Nagai Y."/>
            <person name="Toyoda A."/>
            <person name="Suzuki Y."/>
            <person name="Arimoto A."/>
            <person name="Ishii H."/>
            <person name="Satoh N."/>
            <person name="Nishiyama T."/>
            <person name="Hasebe M."/>
            <person name="Maruyama T."/>
            <person name="Minagawa J."/>
            <person name="Obokata J."/>
            <person name="Shigenobu S."/>
        </authorList>
    </citation>
    <scope>NUCLEOTIDE SEQUENCE [LARGE SCALE GENOMIC DNA]</scope>
</reference>
<evidence type="ECO:0000313" key="3">
    <source>
        <dbReference type="Proteomes" id="UP000735302"/>
    </source>
</evidence>
<dbReference type="EMBL" id="BLXT01003730">
    <property type="protein sequence ID" value="GFO03750.1"/>
    <property type="molecule type" value="Genomic_DNA"/>
</dbReference>
<feature type="chain" id="PRO_5043853583" evidence="1">
    <location>
        <begin position="23"/>
        <end position="121"/>
    </location>
</feature>
<gene>
    <name evidence="2" type="ORF">PoB_003025500</name>
</gene>
<keyword evidence="1" id="KW-0732">Signal</keyword>
<keyword evidence="3" id="KW-1185">Reference proteome</keyword>
<dbReference type="Proteomes" id="UP000735302">
    <property type="component" value="Unassembled WGS sequence"/>
</dbReference>
<protein>
    <submittedName>
        <fullName evidence="2">Nfx1-type Zinc finger-containing protein 1</fullName>
    </submittedName>
</protein>